<dbReference type="RefSeq" id="WP_151699618.1">
    <property type="nucleotide sequence ID" value="NZ_CP031223.1"/>
</dbReference>
<gene>
    <name evidence="3" type="ORF">PB01_07455</name>
</gene>
<protein>
    <recommendedName>
        <fullName evidence="2">Calcineurin-like phosphoesterase domain-containing protein</fullName>
    </recommendedName>
</protein>
<dbReference type="InterPro" id="IPR051158">
    <property type="entry name" value="Metallophosphoesterase_sf"/>
</dbReference>
<dbReference type="GO" id="GO:0016020">
    <property type="term" value="C:membrane"/>
    <property type="evidence" value="ECO:0007669"/>
    <property type="project" value="GOC"/>
</dbReference>
<dbReference type="SUPFAM" id="SSF56300">
    <property type="entry name" value="Metallo-dependent phosphatases"/>
    <property type="match status" value="1"/>
</dbReference>
<keyword evidence="4" id="KW-1185">Reference proteome</keyword>
<dbReference type="PANTHER" id="PTHR31302:SF32">
    <property type="entry name" value="PHOSPHOESTERASE"/>
    <property type="match status" value="1"/>
</dbReference>
<evidence type="ECO:0000313" key="4">
    <source>
        <dbReference type="Proteomes" id="UP000325517"/>
    </source>
</evidence>
<organism evidence="3 4">
    <name type="scientific">Psychrobacillus glaciei</name>
    <dbReference type="NCBI Taxonomy" id="2283160"/>
    <lineage>
        <taxon>Bacteria</taxon>
        <taxon>Bacillati</taxon>
        <taxon>Bacillota</taxon>
        <taxon>Bacilli</taxon>
        <taxon>Bacillales</taxon>
        <taxon>Bacillaceae</taxon>
        <taxon>Psychrobacillus</taxon>
    </lineage>
</organism>
<evidence type="ECO:0000313" key="3">
    <source>
        <dbReference type="EMBL" id="QFF98682.1"/>
    </source>
</evidence>
<evidence type="ECO:0000256" key="1">
    <source>
        <dbReference type="SAM" id="Phobius"/>
    </source>
</evidence>
<name>A0A5J6SLV4_9BACI</name>
<keyword evidence="1" id="KW-1133">Transmembrane helix</keyword>
<dbReference type="EMBL" id="CP031223">
    <property type="protein sequence ID" value="QFF98682.1"/>
    <property type="molecule type" value="Genomic_DNA"/>
</dbReference>
<dbReference type="GO" id="GO:0009245">
    <property type="term" value="P:lipid A biosynthetic process"/>
    <property type="evidence" value="ECO:0007669"/>
    <property type="project" value="TreeGrafter"/>
</dbReference>
<keyword evidence="1" id="KW-0472">Membrane</keyword>
<dbReference type="GO" id="GO:0008758">
    <property type="term" value="F:UDP-2,3-diacylglucosamine hydrolase activity"/>
    <property type="evidence" value="ECO:0007669"/>
    <property type="project" value="TreeGrafter"/>
</dbReference>
<evidence type="ECO:0000259" key="2">
    <source>
        <dbReference type="Pfam" id="PF00149"/>
    </source>
</evidence>
<reference evidence="3 4" key="1">
    <citation type="submission" date="2018-07" db="EMBL/GenBank/DDBJ databases">
        <title>Complete genome sequence of Psychrobacillus sp. PB01, isolated from iceberg, and comparative genome analysis of Psychrobacillus strains.</title>
        <authorList>
            <person name="Lee P.C."/>
        </authorList>
    </citation>
    <scope>NUCLEOTIDE SEQUENCE [LARGE SCALE GENOMIC DNA]</scope>
    <source>
        <strain evidence="3 4">PB01</strain>
    </source>
</reference>
<dbReference type="PANTHER" id="PTHR31302">
    <property type="entry name" value="TRANSMEMBRANE PROTEIN WITH METALLOPHOSPHOESTERASE DOMAIN-RELATED"/>
    <property type="match status" value="1"/>
</dbReference>
<dbReference type="KEGG" id="psyo:PB01_07455"/>
<keyword evidence="1" id="KW-0812">Transmembrane</keyword>
<sequence length="259" mass="28995">MTYIAILIIACIILTPLYMLILAFQINVKEHSLHIGEMKDGEQFRVFFISDIHRRKISDKLIDSLLERVDIVIIGGDITEKGVPLERTENNILQLCKIGKVFYVYGNNDREVGEPQLNSILEKYGVCILNNKSVVLKSSQSIIRLIGINDGFHGRVNIYDAFQDVLDEEIIIFVSHAPAFFNNAKKVAQPHLLLAGHLHGGQIRFGPFGIYENGAFREKENSAELISNGFGTTGVPLRLGAKSECHIITLFGKAKVKNF</sequence>
<dbReference type="Proteomes" id="UP000325517">
    <property type="component" value="Chromosome"/>
</dbReference>
<dbReference type="Pfam" id="PF00149">
    <property type="entry name" value="Metallophos"/>
    <property type="match status" value="1"/>
</dbReference>
<proteinExistence type="predicted"/>
<accession>A0A5J6SLV4</accession>
<dbReference type="Gene3D" id="3.60.21.10">
    <property type="match status" value="1"/>
</dbReference>
<dbReference type="InterPro" id="IPR004843">
    <property type="entry name" value="Calcineurin-like_PHP"/>
</dbReference>
<feature type="transmembrane region" description="Helical" evidence="1">
    <location>
        <begin position="6"/>
        <end position="28"/>
    </location>
</feature>
<dbReference type="OrthoDB" id="9780884at2"/>
<dbReference type="AlphaFoldDB" id="A0A5J6SLV4"/>
<dbReference type="InterPro" id="IPR029052">
    <property type="entry name" value="Metallo-depent_PP-like"/>
</dbReference>
<feature type="domain" description="Calcineurin-like phosphoesterase" evidence="2">
    <location>
        <begin position="44"/>
        <end position="200"/>
    </location>
</feature>